<keyword evidence="1 6" id="KW-0547">Nucleotide-binding</keyword>
<dbReference type="PROSITE" id="PS51192">
    <property type="entry name" value="HELICASE_ATP_BIND_1"/>
    <property type="match status" value="1"/>
</dbReference>
<dbReference type="AlphaFoldDB" id="A0AAD7XQT7"/>
<dbReference type="InterPro" id="IPR014001">
    <property type="entry name" value="Helicase_ATP-bd"/>
</dbReference>
<gene>
    <name evidence="12" type="ORF">CTAYLR_000025</name>
</gene>
<evidence type="ECO:0000313" key="12">
    <source>
        <dbReference type="EMBL" id="KAJ8605591.1"/>
    </source>
</evidence>
<dbReference type="PANTHER" id="PTHR24031">
    <property type="entry name" value="RNA HELICASE"/>
    <property type="match status" value="1"/>
</dbReference>
<evidence type="ECO:0000256" key="8">
    <source>
        <dbReference type="SAM" id="Coils"/>
    </source>
</evidence>
<feature type="region of interest" description="Disordered" evidence="9">
    <location>
        <begin position="1"/>
        <end position="46"/>
    </location>
</feature>
<sequence length="715" mass="80805">MVNKRRRRRRRDKRPASEMESSSSSSEEEEKEEKKESSEGKSDEEKELAFWKNLLAKLKERARRRLEKAGLLNAYEELFEEDDEPPTEAELVAKVKELERRAAEIEDRGKAAEAVAAAFEAEGTPFPGTPEAVETASEAEQEQYIRELLDPRLLATLEREGIDRFFPIQRGVLPYALYDANAPQEQPKGVFRDLCVAAPTGSGKTLIYALAIHQALVRRTFRSLRAVVVVPSRELARQARVELERFRPEMPPELPRIRISESAGGTEDNIFIEPEHLKHQEVSIACPVCDERPHPDVLVCTPGRLVDHVERTPGFTLQHVRYLVIDEADRLLAQSYQDWARKTILACFDDSDVPERELKLETMFERIYAPVTRRSLEEPCPRIQARLQKLLFSATLGDDPRLISTFMLENPKYFYVRDDAVRGGDEAVNTTALPATLREFTILCDAPTKPLALIAALEEFRSCRLVLVFANSVDTALRVACLLRLWYDGGEGVFELSSAMKARQRDATIEACRRRDAHTVLVASDAAARGIDMSVDLVLNYDAPSSVQAYVHRVGRAARAGRQGDAVTLIKRGQDRAFSRLRAQIDDDLAPTRKRIPRATLAALAPKYKACLADLEDAVRAAQRGYRGRPTTSPKDDDDKGVVDDPMDVDDNTSSRVDDDEKKQNDEEDEDSEEEEEEHFRLFPLPEPEEYMHLPGVAEFLAKKPGEDTAWMYAD</sequence>
<evidence type="ECO:0000259" key="10">
    <source>
        <dbReference type="PROSITE" id="PS51192"/>
    </source>
</evidence>
<dbReference type="InterPro" id="IPR027417">
    <property type="entry name" value="P-loop_NTPase"/>
</dbReference>
<dbReference type="InterPro" id="IPR000629">
    <property type="entry name" value="RNA-helicase_DEAD-box_CS"/>
</dbReference>
<comment type="function">
    <text evidence="7">RNA helicase.</text>
</comment>
<accession>A0AAD7XQT7</accession>
<dbReference type="GO" id="GO:0016787">
    <property type="term" value="F:hydrolase activity"/>
    <property type="evidence" value="ECO:0007669"/>
    <property type="project" value="UniProtKB-KW"/>
</dbReference>
<keyword evidence="5 7" id="KW-0694">RNA-binding</keyword>
<feature type="domain" description="Helicase ATP-binding" evidence="10">
    <location>
        <begin position="185"/>
        <end position="414"/>
    </location>
</feature>
<comment type="domain">
    <text evidence="7">The Q motif is unique to and characteristic of the DEAD box family of RNA helicases and controls ATP binding and hydrolysis.</text>
</comment>
<evidence type="ECO:0000256" key="2">
    <source>
        <dbReference type="ARBA" id="ARBA00022801"/>
    </source>
</evidence>
<feature type="compositionally biased region" description="Basic residues" evidence="9">
    <location>
        <begin position="1"/>
        <end position="13"/>
    </location>
</feature>
<dbReference type="EMBL" id="JAQMWT010000314">
    <property type="protein sequence ID" value="KAJ8605591.1"/>
    <property type="molecule type" value="Genomic_DNA"/>
</dbReference>
<reference evidence="12" key="1">
    <citation type="submission" date="2023-01" db="EMBL/GenBank/DDBJ databases">
        <title>Metagenome sequencing of chrysophaentin producing Chrysophaeum taylorii.</title>
        <authorList>
            <person name="Davison J."/>
            <person name="Bewley C."/>
        </authorList>
    </citation>
    <scope>NUCLEOTIDE SEQUENCE</scope>
    <source>
        <strain evidence="12">NIES-1699</strain>
    </source>
</reference>
<feature type="compositionally biased region" description="Basic and acidic residues" evidence="9">
    <location>
        <begin position="32"/>
        <end position="46"/>
    </location>
</feature>
<feature type="compositionally biased region" description="Basic and acidic residues" evidence="9">
    <location>
        <begin position="634"/>
        <end position="643"/>
    </location>
</feature>
<dbReference type="Pfam" id="PF00271">
    <property type="entry name" value="Helicase_C"/>
    <property type="match status" value="1"/>
</dbReference>
<comment type="caution">
    <text evidence="12">The sequence shown here is derived from an EMBL/GenBank/DDBJ whole genome shotgun (WGS) entry which is preliminary data.</text>
</comment>
<keyword evidence="13" id="KW-1185">Reference proteome</keyword>
<dbReference type="SMART" id="SM00487">
    <property type="entry name" value="DEXDc"/>
    <property type="match status" value="1"/>
</dbReference>
<dbReference type="InterPro" id="IPR011545">
    <property type="entry name" value="DEAD/DEAH_box_helicase_dom"/>
</dbReference>
<protein>
    <recommendedName>
        <fullName evidence="7">ATP-dependent RNA helicase</fullName>
        <ecNumber evidence="7">3.6.4.13</ecNumber>
    </recommendedName>
</protein>
<dbReference type="Gene3D" id="3.40.50.300">
    <property type="entry name" value="P-loop containing nucleotide triphosphate hydrolases"/>
    <property type="match status" value="2"/>
</dbReference>
<dbReference type="Pfam" id="PF00270">
    <property type="entry name" value="DEAD"/>
    <property type="match status" value="1"/>
</dbReference>
<feature type="compositionally biased region" description="Acidic residues" evidence="9">
    <location>
        <begin position="666"/>
        <end position="677"/>
    </location>
</feature>
<evidence type="ECO:0000256" key="9">
    <source>
        <dbReference type="SAM" id="MobiDB-lite"/>
    </source>
</evidence>
<evidence type="ECO:0000256" key="6">
    <source>
        <dbReference type="RuleBase" id="RU000492"/>
    </source>
</evidence>
<evidence type="ECO:0000313" key="13">
    <source>
        <dbReference type="Proteomes" id="UP001230188"/>
    </source>
</evidence>
<dbReference type="InterPro" id="IPR001650">
    <property type="entry name" value="Helicase_C-like"/>
</dbReference>
<keyword evidence="8" id="KW-0175">Coiled coil</keyword>
<evidence type="ECO:0000259" key="11">
    <source>
        <dbReference type="PROSITE" id="PS51194"/>
    </source>
</evidence>
<dbReference type="SUPFAM" id="SSF52540">
    <property type="entry name" value="P-loop containing nucleoside triphosphate hydrolases"/>
    <property type="match status" value="1"/>
</dbReference>
<feature type="compositionally biased region" description="Basic and acidic residues" evidence="9">
    <location>
        <begin position="656"/>
        <end position="665"/>
    </location>
</feature>
<evidence type="ECO:0000256" key="1">
    <source>
        <dbReference type="ARBA" id="ARBA00022741"/>
    </source>
</evidence>
<keyword evidence="2 6" id="KW-0378">Hydrolase</keyword>
<comment type="similarity">
    <text evidence="6">Belongs to the DEAD box helicase family.</text>
</comment>
<keyword evidence="4 6" id="KW-0067">ATP-binding</keyword>
<evidence type="ECO:0000256" key="4">
    <source>
        <dbReference type="ARBA" id="ARBA00022840"/>
    </source>
</evidence>
<dbReference type="GO" id="GO:0005524">
    <property type="term" value="F:ATP binding"/>
    <property type="evidence" value="ECO:0007669"/>
    <property type="project" value="UniProtKB-UniRule"/>
</dbReference>
<dbReference type="GO" id="GO:0003724">
    <property type="term" value="F:RNA helicase activity"/>
    <property type="evidence" value="ECO:0007669"/>
    <property type="project" value="UniProtKB-EC"/>
</dbReference>
<proteinExistence type="inferred from homology"/>
<dbReference type="Proteomes" id="UP001230188">
    <property type="component" value="Unassembled WGS sequence"/>
</dbReference>
<organism evidence="12 13">
    <name type="scientific">Chrysophaeum taylorii</name>
    <dbReference type="NCBI Taxonomy" id="2483200"/>
    <lineage>
        <taxon>Eukaryota</taxon>
        <taxon>Sar</taxon>
        <taxon>Stramenopiles</taxon>
        <taxon>Ochrophyta</taxon>
        <taxon>Pelagophyceae</taxon>
        <taxon>Pelagomonadales</taxon>
        <taxon>Pelagomonadaceae</taxon>
        <taxon>Chrysophaeum</taxon>
    </lineage>
</organism>
<dbReference type="PROSITE" id="PS00039">
    <property type="entry name" value="DEAD_ATP_HELICASE"/>
    <property type="match status" value="1"/>
</dbReference>
<dbReference type="EC" id="3.6.4.13" evidence="7"/>
<dbReference type="PROSITE" id="PS51194">
    <property type="entry name" value="HELICASE_CTER"/>
    <property type="match status" value="1"/>
</dbReference>
<feature type="region of interest" description="Disordered" evidence="9">
    <location>
        <begin position="624"/>
        <end position="688"/>
    </location>
</feature>
<evidence type="ECO:0000256" key="3">
    <source>
        <dbReference type="ARBA" id="ARBA00022806"/>
    </source>
</evidence>
<comment type="catalytic activity">
    <reaction evidence="7">
        <text>ATP + H2O = ADP + phosphate + H(+)</text>
        <dbReference type="Rhea" id="RHEA:13065"/>
        <dbReference type="ChEBI" id="CHEBI:15377"/>
        <dbReference type="ChEBI" id="CHEBI:15378"/>
        <dbReference type="ChEBI" id="CHEBI:30616"/>
        <dbReference type="ChEBI" id="CHEBI:43474"/>
        <dbReference type="ChEBI" id="CHEBI:456216"/>
        <dbReference type="EC" id="3.6.4.13"/>
    </reaction>
</comment>
<dbReference type="SMART" id="SM00490">
    <property type="entry name" value="HELICc"/>
    <property type="match status" value="1"/>
</dbReference>
<feature type="coiled-coil region" evidence="8">
    <location>
        <begin position="88"/>
        <end position="115"/>
    </location>
</feature>
<feature type="domain" description="Helicase C-terminal" evidence="11">
    <location>
        <begin position="452"/>
        <end position="604"/>
    </location>
</feature>
<evidence type="ECO:0000256" key="7">
    <source>
        <dbReference type="RuleBase" id="RU365068"/>
    </source>
</evidence>
<evidence type="ECO:0000256" key="5">
    <source>
        <dbReference type="ARBA" id="ARBA00022884"/>
    </source>
</evidence>
<keyword evidence="3 6" id="KW-0347">Helicase</keyword>
<dbReference type="CDD" id="cd18787">
    <property type="entry name" value="SF2_C_DEAD"/>
    <property type="match status" value="1"/>
</dbReference>
<name>A0AAD7XQT7_9STRA</name>
<dbReference type="GO" id="GO:0003723">
    <property type="term" value="F:RNA binding"/>
    <property type="evidence" value="ECO:0007669"/>
    <property type="project" value="UniProtKB-UniRule"/>
</dbReference>